<organism evidence="2 3">
    <name type="scientific">Aquisphaera giovannonii</name>
    <dbReference type="NCBI Taxonomy" id="406548"/>
    <lineage>
        <taxon>Bacteria</taxon>
        <taxon>Pseudomonadati</taxon>
        <taxon>Planctomycetota</taxon>
        <taxon>Planctomycetia</taxon>
        <taxon>Isosphaerales</taxon>
        <taxon>Isosphaeraceae</taxon>
        <taxon>Aquisphaera</taxon>
    </lineage>
</organism>
<dbReference type="InterPro" id="IPR036322">
    <property type="entry name" value="WD40_repeat_dom_sf"/>
</dbReference>
<dbReference type="SUPFAM" id="SSF82171">
    <property type="entry name" value="DPP6 N-terminal domain-like"/>
    <property type="match status" value="1"/>
</dbReference>
<dbReference type="SUPFAM" id="SSF50978">
    <property type="entry name" value="WD40 repeat-like"/>
    <property type="match status" value="1"/>
</dbReference>
<proteinExistence type="predicted"/>
<evidence type="ECO:0000256" key="1">
    <source>
        <dbReference type="SAM" id="MobiDB-lite"/>
    </source>
</evidence>
<reference evidence="2 3" key="1">
    <citation type="submission" date="2019-08" db="EMBL/GenBank/DDBJ databases">
        <title>Deep-cultivation of Planctomycetes and their phenomic and genomic characterization uncovers novel biology.</title>
        <authorList>
            <person name="Wiegand S."/>
            <person name="Jogler M."/>
            <person name="Boedeker C."/>
            <person name="Pinto D."/>
            <person name="Vollmers J."/>
            <person name="Rivas-Marin E."/>
            <person name="Kohn T."/>
            <person name="Peeters S.H."/>
            <person name="Heuer A."/>
            <person name="Rast P."/>
            <person name="Oberbeckmann S."/>
            <person name="Bunk B."/>
            <person name="Jeske O."/>
            <person name="Meyerdierks A."/>
            <person name="Storesund J.E."/>
            <person name="Kallscheuer N."/>
            <person name="Luecker S."/>
            <person name="Lage O.M."/>
            <person name="Pohl T."/>
            <person name="Merkel B.J."/>
            <person name="Hornburger P."/>
            <person name="Mueller R.-W."/>
            <person name="Bruemmer F."/>
            <person name="Labrenz M."/>
            <person name="Spormann A.M."/>
            <person name="Op den Camp H."/>
            <person name="Overmann J."/>
            <person name="Amann R."/>
            <person name="Jetten M.S.M."/>
            <person name="Mascher T."/>
            <person name="Medema M.H."/>
            <person name="Devos D.P."/>
            <person name="Kaster A.-K."/>
            <person name="Ovreas L."/>
            <person name="Rohde M."/>
            <person name="Galperin M.Y."/>
            <person name="Jogler C."/>
        </authorList>
    </citation>
    <scope>NUCLEOTIDE SEQUENCE [LARGE SCALE GENOMIC DNA]</scope>
    <source>
        <strain evidence="2 3">OJF2</strain>
    </source>
</reference>
<dbReference type="RefSeq" id="WP_148596849.1">
    <property type="nucleotide sequence ID" value="NZ_CP042997.1"/>
</dbReference>
<evidence type="ECO:0000313" key="3">
    <source>
        <dbReference type="Proteomes" id="UP000324233"/>
    </source>
</evidence>
<dbReference type="PANTHER" id="PTHR19879">
    <property type="entry name" value="TRANSCRIPTION INITIATION FACTOR TFIID"/>
    <property type="match status" value="1"/>
</dbReference>
<dbReference type="KEGG" id="agv:OJF2_58510"/>
<feature type="compositionally biased region" description="Low complexity" evidence="1">
    <location>
        <begin position="45"/>
        <end position="95"/>
    </location>
</feature>
<name>A0A5B9WAH7_9BACT</name>
<feature type="compositionally biased region" description="Basic and acidic residues" evidence="1">
    <location>
        <begin position="110"/>
        <end position="121"/>
    </location>
</feature>
<protein>
    <submittedName>
        <fullName evidence="2">Uncharacterized protein</fullName>
    </submittedName>
</protein>
<gene>
    <name evidence="2" type="ORF">OJF2_58510</name>
</gene>
<feature type="region of interest" description="Disordered" evidence="1">
    <location>
        <begin position="34"/>
        <end position="121"/>
    </location>
</feature>
<keyword evidence="3" id="KW-1185">Reference proteome</keyword>
<dbReference type="Proteomes" id="UP000324233">
    <property type="component" value="Chromosome"/>
</dbReference>
<accession>A0A5B9WAH7</accession>
<dbReference type="PANTHER" id="PTHR19879:SF9">
    <property type="entry name" value="TRANSCRIPTION INITIATION FACTOR TFIID SUBUNIT 5"/>
    <property type="match status" value="1"/>
</dbReference>
<dbReference type="AlphaFoldDB" id="A0A5B9WAH7"/>
<dbReference type="Gene3D" id="2.130.10.10">
    <property type="entry name" value="YVTN repeat-like/Quinoprotein amine dehydrogenase"/>
    <property type="match status" value="2"/>
</dbReference>
<evidence type="ECO:0000313" key="2">
    <source>
        <dbReference type="EMBL" id="QEH37264.1"/>
    </source>
</evidence>
<dbReference type="OrthoDB" id="223529at2"/>
<sequence>MRHVQGHGSLGGSRRAVVSVLLIAGLATLAGDARAQLRRPGRPGRPGMNRGTPRNNNARPGNNGANATPPSNANPAGNPAAAGPDAAGAAGASAPVTNLADPSAPAPELWKVKPDPPEQKPAEIAPDVLLRVPPSFFGGDVTFPTAPSSFVAVGRNGDQNDIREVWDLAAKKRIGGVRGAVKLEKPLALSPDGSLLAGRSDQVVAVYDTKTGRMVAQLQGEGHSVKYVDFAGPGRVVTGDPGDRRFEVWDLKSQKSDLDIGPRDRVEEHAVTISPGRRYLAMICKDTLLVYDLESGRKAGEAKVPKQKNFFELGCKGLAFSPDGSELAGVFDSFGTHLLCWDVATGRLTQHFLYDDKSNVKAALGSEVGAIQWLADRAGWLVFGSVVIDHRSGQRIFTIPSDTPNADKHERRIVGKNIVMITFGDGQNRKVGGYPLPTETLAKASKLIEQGGSAADAALPELTSADLSGAKHISGAGGAWSVRPAASAAPRPVQRRIPTQVQAAEAAGMLFSAIEGHQLALVSIAGGGNPFDPNKDEGKPRRLIRFDITSGRVLGRIELSPFVDPIALSPDGSRVLTLDKDRRRVDVFATSDAGHVAGFRPYEKEPSDNDKGVTFAAFVEADKVLTASRGGKVVLWSLPACKAVYVADNACEGAPALNPGRSLLACYQGGRFHLLDAATGETRGVTQPAQASAGRSELKGAAFQADGAGLVALLGGQQVVRWELSTGKVTADFPISMTISPMPGSHHSAIESCGPDNVLLDGRILIALDKQSHIWSYFGPNVSAGGPDGQHWFVQGAMNQNATISSLVLPEATANRVVAMVGDPSVHAALRVGMTVSPVLELSGPPDRNAEFKKELADGLSAKLQANAMTVGSGGLPSIVVHVEEHNTGKSVDYRNFGDSHFGQPRGSIAVTELVCDVSFADAQGRIPLAPQQRISLLQGFRMMYRIGPNETLESHLKNGQWAGVKNFVSGIGLPYFVARQAGGVAMLPGTTDLNAIR</sequence>
<dbReference type="EMBL" id="CP042997">
    <property type="protein sequence ID" value="QEH37264.1"/>
    <property type="molecule type" value="Genomic_DNA"/>
</dbReference>
<dbReference type="InterPro" id="IPR015943">
    <property type="entry name" value="WD40/YVTN_repeat-like_dom_sf"/>
</dbReference>